<dbReference type="InterPro" id="IPR056840">
    <property type="entry name" value="HEAT_IPO9_central"/>
</dbReference>
<dbReference type="STRING" id="289078.A0A2X0KHI4"/>
<dbReference type="InterPro" id="IPR016024">
    <property type="entry name" value="ARM-type_fold"/>
</dbReference>
<dbReference type="SUPFAM" id="SSF48371">
    <property type="entry name" value="ARM repeat"/>
    <property type="match status" value="1"/>
</dbReference>
<keyword evidence="1" id="KW-0813">Transport</keyword>
<reference evidence="6" key="1">
    <citation type="submission" date="2016-10" db="EMBL/GenBank/DDBJ databases">
        <authorList>
            <person name="Jeantristanb JTB J.-T."/>
            <person name="Ricardo R."/>
        </authorList>
    </citation>
    <scope>NUCLEOTIDE SEQUENCE [LARGE SCALE GENOMIC DNA]</scope>
</reference>
<feature type="region of interest" description="Disordered" evidence="2">
    <location>
        <begin position="1004"/>
        <end position="1049"/>
    </location>
</feature>
<dbReference type="Gene3D" id="1.25.10.10">
    <property type="entry name" value="Leucine-rich Repeat Variant"/>
    <property type="match status" value="1"/>
</dbReference>
<dbReference type="EMBL" id="FMWP01000050">
    <property type="protein sequence ID" value="SCZ94085.1"/>
    <property type="molecule type" value="Genomic_DNA"/>
</dbReference>
<evidence type="ECO:0000313" key="6">
    <source>
        <dbReference type="Proteomes" id="UP000249723"/>
    </source>
</evidence>
<keyword evidence="6" id="KW-1185">Reference proteome</keyword>
<keyword evidence="1" id="KW-0653">Protein transport</keyword>
<dbReference type="PANTHER" id="PTHR10997:SF9">
    <property type="entry name" value="IMPORTIN-9"/>
    <property type="match status" value="1"/>
</dbReference>
<feature type="compositionally biased region" description="Acidic residues" evidence="2">
    <location>
        <begin position="1074"/>
        <end position="1087"/>
    </location>
</feature>
<dbReference type="GO" id="GO:0005829">
    <property type="term" value="C:cytosol"/>
    <property type="evidence" value="ECO:0007669"/>
    <property type="project" value="TreeGrafter"/>
</dbReference>
<dbReference type="GO" id="GO:0006606">
    <property type="term" value="P:protein import into nucleus"/>
    <property type="evidence" value="ECO:0007669"/>
    <property type="project" value="TreeGrafter"/>
</dbReference>
<accession>A0A2X0KHI4</accession>
<evidence type="ECO:0000256" key="1">
    <source>
        <dbReference type="ARBA" id="ARBA00022927"/>
    </source>
</evidence>
<evidence type="ECO:0000313" key="5">
    <source>
        <dbReference type="EMBL" id="SCZ94085.1"/>
    </source>
</evidence>
<feature type="domain" description="Importin-9 central HEAT repeats" evidence="3">
    <location>
        <begin position="392"/>
        <end position="604"/>
    </location>
</feature>
<evidence type="ECO:0000313" key="4">
    <source>
        <dbReference type="EMBL" id="SCZ93032.1"/>
    </source>
</evidence>
<dbReference type="AlphaFoldDB" id="A0A2X0KHI4"/>
<name>A0A2X0KHI4_9BASI</name>
<feature type="compositionally biased region" description="Acidic residues" evidence="2">
    <location>
        <begin position="1021"/>
        <end position="1041"/>
    </location>
</feature>
<proteinExistence type="predicted"/>
<dbReference type="GO" id="GO:0005635">
    <property type="term" value="C:nuclear envelope"/>
    <property type="evidence" value="ECO:0007669"/>
    <property type="project" value="TreeGrafter"/>
</dbReference>
<dbReference type="Pfam" id="PF25018">
    <property type="entry name" value="HEAT_IPO9_c"/>
    <property type="match status" value="1"/>
</dbReference>
<sequence length="1140" mass="123956">MDQLIQVLQGTLSADPNARLSAELQLSQLTGQSETALALAQITVEHSLDISLRQISPHSLAASIWVGAPRHEARRRVQTGRRLIRFTPLQRDHAAGFALKKYVKEHWSPFFSTFKGPNATTVEIKAQIRQTIFGGLSDPIRKLRLACAVVVSDIAHPDWPDDWPSLMTQLLQLIGPAASPDAVDGGMRVLNDFVGIDMTEDQLLPIAREMLPRLLEIVGTPQTHSPSTRARAILIFRACVMTLFTVKEEHPVAVKAAVTDILPTWLSAFQHLLATDVATELTSFPTWEALAVRTTVFGALEVILNSFPSTLKALLPIFLQFASNDLAALLPVYSTAFLSSTSEFDVPVPAEGDSQVPADLPGYISTVLDFVTQLAGRKSVKALFLFPTTKSGTQLLQSTFETAILYARMTTDDEDDWASDPNAFVADEDDEMVIYNVRAASIDLTSSLIDQFETAAVTSLWGAFQSRLHDADAARTNGTDADWWKIYEAALALVGDVSSDLLSHVEDQASQNKRSAFDLEAVFTSIIPNYLGATELPFLQGRSFVFASQFAPVLPSQLAHQYIDAAIQVLDATDAGVPVKVSAVRALTNFFRHLKQNVEPSQAAQSIARLLPLLPQTTENTLVLIVEALVPILRVAAPSLDAPTCSSLIQIVLETWFKKPEDPILGVAIGEVFTSLASTPSPIVTNCLQTDALPTLSNILLEIRTDPYSASAASALELIEAILSGRPSGPEHFGPGLFGTVAASLFEVISSTEDRSVTQSGLNIITTVVRKDVGQLLAWKDAQGRSGLELVLQQVAKLLEPDESESGGLFVGDLVLHLIRKAGEQLGPVLPDLLKAFVTRLATAETASFSQSLILPFAYLIHKQADTVLALLEGITVASPTGPRPALQVLLSSWSENVDVFQGFWALKASTVALAELFLSPRPSLSQIVVKGDLLLTDANRNRIMTRARAKNSQSKCLPHLIESKSIVLTDPQRAFFSDPDQFSLIPFRAKALKVLLKDAQSALSESAPNGSGRKDHHHDDDEDDDAESDDGDDEWADEGQEFASGGLGKDLDYLSDLLGGGSGGLGKYLRDEGSEDGEEDEEDAEDLKDDEIYQLDVATYLKDFFHQAYTNDSNHLKALATEYLKQEEKDILSVLLTRA</sequence>
<organism evidence="4 6">
    <name type="scientific">Microbotryum saponariae</name>
    <dbReference type="NCBI Taxonomy" id="289078"/>
    <lineage>
        <taxon>Eukaryota</taxon>
        <taxon>Fungi</taxon>
        <taxon>Dikarya</taxon>
        <taxon>Basidiomycota</taxon>
        <taxon>Pucciniomycotina</taxon>
        <taxon>Microbotryomycetes</taxon>
        <taxon>Microbotryales</taxon>
        <taxon>Microbotryaceae</taxon>
        <taxon>Microbotryum</taxon>
    </lineage>
</organism>
<evidence type="ECO:0000256" key="2">
    <source>
        <dbReference type="SAM" id="MobiDB-lite"/>
    </source>
</evidence>
<gene>
    <name evidence="5" type="ORF">BZ3500_MVSOF-1268-A1-R1_CHR6-1G08410</name>
    <name evidence="4" type="ORF">BZ3500_MVSOF-1268-A1-R1_CHR6-2G08417</name>
</gene>
<dbReference type="EMBL" id="FMWP01000047">
    <property type="protein sequence ID" value="SCZ93032.1"/>
    <property type="molecule type" value="Genomic_DNA"/>
</dbReference>
<dbReference type="InterPro" id="IPR011989">
    <property type="entry name" value="ARM-like"/>
</dbReference>
<dbReference type="OrthoDB" id="431626at2759"/>
<protein>
    <submittedName>
        <fullName evidence="5">BZ3500_MvSof-1268-A1-R1_Chr6-1g08410 protein</fullName>
    </submittedName>
    <submittedName>
        <fullName evidence="4">BZ3500_MvSof-1268-A1-R1_Chr6-2g08417 protein</fullName>
    </submittedName>
</protein>
<dbReference type="Proteomes" id="UP000249723">
    <property type="component" value="Unassembled WGS sequence"/>
</dbReference>
<reference evidence="4" key="2">
    <citation type="submission" date="2016-10" db="EMBL/GenBank/DDBJ databases">
        <authorList>
            <person name="Cai Z."/>
        </authorList>
    </citation>
    <scope>NUCLEOTIDE SEQUENCE [LARGE SCALE GENOMIC DNA]</scope>
</reference>
<evidence type="ECO:0000259" key="3">
    <source>
        <dbReference type="Pfam" id="PF25018"/>
    </source>
</evidence>
<dbReference type="PANTHER" id="PTHR10997">
    <property type="entry name" value="IMPORTIN-7, 8, 11"/>
    <property type="match status" value="1"/>
</dbReference>
<feature type="region of interest" description="Disordered" evidence="2">
    <location>
        <begin position="1067"/>
        <end position="1087"/>
    </location>
</feature>